<keyword evidence="8" id="KW-0779">Telomere</keyword>
<accession>A0AAI9WYD9</accession>
<dbReference type="EMBL" id="JAHUZD010000072">
    <property type="protein sequence ID" value="KAI3404939.1"/>
    <property type="molecule type" value="Genomic_DNA"/>
</dbReference>
<sequence>MLIPVAIYNSESSQENYQFNPGEGPHETNGKTTQISDIVINAGGEDRDKPSMHKDTPLGHLRASLTTLQDQINVFLTERMKLEKYNNKKKEQEFERKLLDEGAADEKEGAE</sequence>
<dbReference type="Pfam" id="PF08738">
    <property type="entry name" value="Gon7"/>
    <property type="match status" value="1"/>
</dbReference>
<organism evidence="14 15">
    <name type="scientific">Candida oxycetoniae</name>
    <dbReference type="NCBI Taxonomy" id="497107"/>
    <lineage>
        <taxon>Eukaryota</taxon>
        <taxon>Fungi</taxon>
        <taxon>Dikarya</taxon>
        <taxon>Ascomycota</taxon>
        <taxon>Saccharomycotina</taxon>
        <taxon>Pichiomycetes</taxon>
        <taxon>Debaryomycetaceae</taxon>
        <taxon>Candida/Lodderomyces clade</taxon>
        <taxon>Candida</taxon>
    </lineage>
</organism>
<dbReference type="GO" id="GO:0000781">
    <property type="term" value="C:chromosome, telomeric region"/>
    <property type="evidence" value="ECO:0007669"/>
    <property type="project" value="UniProtKB-SubCell"/>
</dbReference>
<dbReference type="AlphaFoldDB" id="A0AAI9WYD9"/>
<evidence type="ECO:0000256" key="5">
    <source>
        <dbReference type="ARBA" id="ARBA00019746"/>
    </source>
</evidence>
<comment type="similarity">
    <text evidence="3">Belongs to the GON7 family.</text>
</comment>
<evidence type="ECO:0000313" key="14">
    <source>
        <dbReference type="EMBL" id="KAI3404939.1"/>
    </source>
</evidence>
<name>A0AAI9WYD9_9ASCO</name>
<comment type="function">
    <text evidence="13">Component of the EKC/KEOPS complex that is required for the formation of a threonylcarbamoyl group on adenosine at position 37 (t(6)A37) in tRNAs that read codons beginning with adenine. The complex is probably involved in the transfer of the threonylcarbamoyl moiety of threonylcarbamoyl-AMP (TC-AMP) to the N6 group of A37. GON7 likely plays a supporting role to the catalytic subunit KAE1 in the complex. The EKC/KEOPS complex also promotes both telomere uncapping and telomere elongation. The complex is required for efficient recruitment of transcriptional coactivators.</text>
</comment>
<protein>
    <recommendedName>
        <fullName evidence="5">EKC/KEOPS complex subunit GON7</fullName>
    </recommendedName>
</protein>
<evidence type="ECO:0000313" key="15">
    <source>
        <dbReference type="Proteomes" id="UP001202479"/>
    </source>
</evidence>
<comment type="caution">
    <text evidence="14">The sequence shown here is derived from an EMBL/GenBank/DDBJ whole genome shotgun (WGS) entry which is preliminary data.</text>
</comment>
<keyword evidence="9" id="KW-0805">Transcription regulation</keyword>
<evidence type="ECO:0000256" key="6">
    <source>
        <dbReference type="ARBA" id="ARBA00022454"/>
    </source>
</evidence>
<comment type="subcellular location">
    <subcellularLocation>
        <location evidence="2">Chromosome</location>
        <location evidence="2">Telomere</location>
    </subcellularLocation>
    <subcellularLocation>
        <location evidence="1">Nucleus</location>
    </subcellularLocation>
</comment>
<keyword evidence="11" id="KW-0804">Transcription</keyword>
<evidence type="ECO:0000256" key="12">
    <source>
        <dbReference type="ARBA" id="ARBA00023242"/>
    </source>
</evidence>
<evidence type="ECO:0000256" key="10">
    <source>
        <dbReference type="ARBA" id="ARBA00023159"/>
    </source>
</evidence>
<dbReference type="GO" id="GO:0005634">
    <property type="term" value="C:nucleus"/>
    <property type="evidence" value="ECO:0007669"/>
    <property type="project" value="UniProtKB-SubCell"/>
</dbReference>
<keyword evidence="12" id="KW-0539">Nucleus</keyword>
<evidence type="ECO:0000256" key="4">
    <source>
        <dbReference type="ARBA" id="ARBA00011534"/>
    </source>
</evidence>
<dbReference type="InterPro" id="IPR014849">
    <property type="entry name" value="EKC/KEOPS_Gon7"/>
</dbReference>
<dbReference type="RefSeq" id="XP_049180684.1">
    <property type="nucleotide sequence ID" value="XM_049323478.1"/>
</dbReference>
<evidence type="ECO:0000256" key="3">
    <source>
        <dbReference type="ARBA" id="ARBA00008529"/>
    </source>
</evidence>
<keyword evidence="7" id="KW-0819">tRNA processing</keyword>
<reference evidence="14" key="1">
    <citation type="journal article" date="2022" name="DNA Res.">
        <title>Genome analysis of five recently described species of the CUG-Ser clade uncovers Candida theae as a new hybrid lineage with pathogenic potential in the Candida parapsilosis species complex.</title>
        <authorList>
            <person name="Mixao V."/>
            <person name="Del Olmo V."/>
            <person name="Hegedusova E."/>
            <person name="Saus E."/>
            <person name="Pryszcz L."/>
            <person name="Cillingova A."/>
            <person name="Nosek J."/>
            <person name="Gabaldon T."/>
        </authorList>
    </citation>
    <scope>NUCLEOTIDE SEQUENCE</scope>
    <source>
        <strain evidence="14">CBS 10844</strain>
    </source>
</reference>
<evidence type="ECO:0000256" key="13">
    <source>
        <dbReference type="ARBA" id="ARBA00025393"/>
    </source>
</evidence>
<evidence type="ECO:0000256" key="9">
    <source>
        <dbReference type="ARBA" id="ARBA00023015"/>
    </source>
</evidence>
<evidence type="ECO:0000256" key="2">
    <source>
        <dbReference type="ARBA" id="ARBA00004574"/>
    </source>
</evidence>
<keyword evidence="10" id="KW-0010">Activator</keyword>
<keyword evidence="6" id="KW-0158">Chromosome</keyword>
<evidence type="ECO:0000256" key="7">
    <source>
        <dbReference type="ARBA" id="ARBA00022694"/>
    </source>
</evidence>
<evidence type="ECO:0000256" key="8">
    <source>
        <dbReference type="ARBA" id="ARBA00022895"/>
    </source>
</evidence>
<keyword evidence="15" id="KW-1185">Reference proteome</keyword>
<dbReference type="GO" id="GO:0008033">
    <property type="term" value="P:tRNA processing"/>
    <property type="evidence" value="ECO:0007669"/>
    <property type="project" value="UniProtKB-KW"/>
</dbReference>
<comment type="subunit">
    <text evidence="4">Component of the EKC/KEOPS complex composed of at least BUD32, CGI121, GON7, KAE1 and PCC1; the whole complex dimerizes.</text>
</comment>
<dbReference type="Proteomes" id="UP001202479">
    <property type="component" value="Unassembled WGS sequence"/>
</dbReference>
<evidence type="ECO:0000256" key="1">
    <source>
        <dbReference type="ARBA" id="ARBA00004123"/>
    </source>
</evidence>
<dbReference type="GeneID" id="73379885"/>
<proteinExistence type="inferred from homology"/>
<gene>
    <name evidence="14" type="ORF">KGF56_002268</name>
</gene>
<evidence type="ECO:0000256" key="11">
    <source>
        <dbReference type="ARBA" id="ARBA00023163"/>
    </source>
</evidence>